<evidence type="ECO:0000313" key="3">
    <source>
        <dbReference type="Proteomes" id="UP000268973"/>
    </source>
</evidence>
<evidence type="ECO:0000259" key="1">
    <source>
        <dbReference type="Pfam" id="PF01814"/>
    </source>
</evidence>
<comment type="caution">
    <text evidence="2">The sequence shown here is derived from an EMBL/GenBank/DDBJ whole genome shotgun (WGS) entry which is preliminary data.</text>
</comment>
<keyword evidence="3" id="KW-1185">Reference proteome</keyword>
<dbReference type="Pfam" id="PF01814">
    <property type="entry name" value="Hemerythrin"/>
    <property type="match status" value="1"/>
</dbReference>
<dbReference type="Gene3D" id="1.20.120.520">
    <property type="entry name" value="nmb1532 protein domain like"/>
    <property type="match status" value="1"/>
</dbReference>
<dbReference type="PANTHER" id="PTHR39966">
    <property type="entry name" value="BLL2471 PROTEIN-RELATED"/>
    <property type="match status" value="1"/>
</dbReference>
<dbReference type="RefSeq" id="WP_126574096.1">
    <property type="nucleotide sequence ID" value="NZ_RXZH01000003.1"/>
</dbReference>
<accession>A0A432CXX8</accession>
<dbReference type="GO" id="GO:0005886">
    <property type="term" value="C:plasma membrane"/>
    <property type="evidence" value="ECO:0007669"/>
    <property type="project" value="TreeGrafter"/>
</dbReference>
<protein>
    <submittedName>
        <fullName evidence="2">Hemerythrin domain-containing protein</fullName>
    </submittedName>
</protein>
<dbReference type="OrthoDB" id="7349010at2"/>
<reference evidence="2 3" key="1">
    <citation type="submission" date="2018-12" db="EMBL/GenBank/DDBJ databases">
        <title>Vibrio sp. isolated from China Sea.</title>
        <authorList>
            <person name="Li Y."/>
        </authorList>
    </citation>
    <scope>NUCLEOTIDE SEQUENCE [LARGE SCALE GENOMIC DNA]</scope>
    <source>
        <strain evidence="2 3">BEI207</strain>
    </source>
</reference>
<dbReference type="EMBL" id="RXZH01000003">
    <property type="protein sequence ID" value="RTZ16048.1"/>
    <property type="molecule type" value="Genomic_DNA"/>
</dbReference>
<organism evidence="2 3">
    <name type="scientific">Vibrio aquaticus</name>
    <dbReference type="NCBI Taxonomy" id="2496559"/>
    <lineage>
        <taxon>Bacteria</taxon>
        <taxon>Pseudomonadati</taxon>
        <taxon>Pseudomonadota</taxon>
        <taxon>Gammaproteobacteria</taxon>
        <taxon>Vibrionales</taxon>
        <taxon>Vibrionaceae</taxon>
        <taxon>Vibrio</taxon>
    </lineage>
</organism>
<feature type="domain" description="Hemerythrin-like" evidence="1">
    <location>
        <begin position="2"/>
        <end position="135"/>
    </location>
</feature>
<dbReference type="AlphaFoldDB" id="A0A432CXX8"/>
<evidence type="ECO:0000313" key="2">
    <source>
        <dbReference type="EMBL" id="RTZ16048.1"/>
    </source>
</evidence>
<gene>
    <name evidence="2" type="ORF">EJ063_09735</name>
</gene>
<dbReference type="Proteomes" id="UP000268973">
    <property type="component" value="Unassembled WGS sequence"/>
</dbReference>
<name>A0A432CXX8_9VIBR</name>
<dbReference type="PANTHER" id="PTHR39966:SF1">
    <property type="entry name" value="HEMERYTHRIN-LIKE DOMAIN-CONTAINING PROTEIN"/>
    <property type="match status" value="1"/>
</dbReference>
<dbReference type="InterPro" id="IPR012312">
    <property type="entry name" value="Hemerythrin-like"/>
</dbReference>
<proteinExistence type="predicted"/>
<sequence>MMIERIKREHGYMVKLLAILRHKLAVLKDERAVNYAVLKEVVDYLANHSEKVHHPKEDILYHYYLTHYGHHQDIENLESEHEALSRITHDFLNVVEMVLQDAVVPQEIFIEQLEAFLDAQKKHLELEEQKIFPRLIETFTVKDWQSVEEQWSVCEDDPVFGSTIAEQYQQLASRIHQNAHEST</sequence>